<evidence type="ECO:0000313" key="1">
    <source>
        <dbReference type="EMBL" id="KAH8005387.1"/>
    </source>
</evidence>
<dbReference type="EMBL" id="CM037617">
    <property type="protein sequence ID" value="KAH8005387.1"/>
    <property type="molecule type" value="Genomic_DNA"/>
</dbReference>
<sequence length="71" mass="8402">MKFPSICYQISLKRSWDEEGKQVIHPKQIAVVQEEFSPSPEKIKWAHELMAAFDEHQHKGKDKKLVWRVAK</sequence>
<accession>A0ACB8FJ72</accession>
<keyword evidence="2" id="KW-1185">Reference proteome</keyword>
<gene>
    <name evidence="1" type="ORF">K3G42_026956</name>
</gene>
<organism evidence="1 2">
    <name type="scientific">Sphaerodactylus townsendi</name>
    <dbReference type="NCBI Taxonomy" id="933632"/>
    <lineage>
        <taxon>Eukaryota</taxon>
        <taxon>Metazoa</taxon>
        <taxon>Chordata</taxon>
        <taxon>Craniata</taxon>
        <taxon>Vertebrata</taxon>
        <taxon>Euteleostomi</taxon>
        <taxon>Lepidosauria</taxon>
        <taxon>Squamata</taxon>
        <taxon>Bifurcata</taxon>
        <taxon>Gekkota</taxon>
        <taxon>Sphaerodactylidae</taxon>
        <taxon>Sphaerodactylus</taxon>
    </lineage>
</organism>
<protein>
    <submittedName>
        <fullName evidence="1">Uncharacterized protein</fullName>
    </submittedName>
</protein>
<reference evidence="1" key="1">
    <citation type="submission" date="2021-08" db="EMBL/GenBank/DDBJ databases">
        <title>The first chromosome-level gecko genome reveals the dynamic sex chromosomes of Neotropical dwarf geckos (Sphaerodactylidae: Sphaerodactylus).</title>
        <authorList>
            <person name="Pinto B.J."/>
            <person name="Keating S.E."/>
            <person name="Gamble T."/>
        </authorList>
    </citation>
    <scope>NUCLEOTIDE SEQUENCE</scope>
    <source>
        <strain evidence="1">TG3544</strain>
    </source>
</reference>
<dbReference type="Proteomes" id="UP000827872">
    <property type="component" value="Linkage Group LG04"/>
</dbReference>
<proteinExistence type="predicted"/>
<name>A0ACB8FJ72_9SAUR</name>
<comment type="caution">
    <text evidence="1">The sequence shown here is derived from an EMBL/GenBank/DDBJ whole genome shotgun (WGS) entry which is preliminary data.</text>
</comment>
<evidence type="ECO:0000313" key="2">
    <source>
        <dbReference type="Proteomes" id="UP000827872"/>
    </source>
</evidence>